<sequence>MKFRVKSYVSSKWDKTAALIKDKDVRSYVPETHRMNSESLRKMLNRFSMVYIKPVSGSFGKGVMRVEHMGGQSPRFSYQLEFKKRTFNSFDSLYHSILEHKRKGPYLVQRGIKLLTHNKRRFDVRVMVQRNEEGKWETTGIIGRVAHPEKIVTNYHSGGTPMKLRPLLKTHLGSPKSGEYERVLAKLGVRAASVLSKEYPSIQMIGADIGIDSDFNPWIIEINTKPDPYIFKHLKDRSVYRKVLRYYRAVRKPHRV</sequence>
<comment type="caution">
    <text evidence="1">The sequence shown here is derived from an EMBL/GenBank/DDBJ whole genome shotgun (WGS) entry which is preliminary data.</text>
</comment>
<dbReference type="GO" id="GO:0005737">
    <property type="term" value="C:cytoplasm"/>
    <property type="evidence" value="ECO:0007669"/>
    <property type="project" value="TreeGrafter"/>
</dbReference>
<proteinExistence type="predicted"/>
<dbReference type="GO" id="GO:0016879">
    <property type="term" value="F:ligase activity, forming carbon-nitrogen bonds"/>
    <property type="evidence" value="ECO:0007669"/>
    <property type="project" value="TreeGrafter"/>
</dbReference>
<dbReference type="PANTHER" id="PTHR21621">
    <property type="entry name" value="RIBOSOMAL PROTEIN S6 MODIFICATION PROTEIN"/>
    <property type="match status" value="1"/>
</dbReference>
<keyword evidence="2" id="KW-1185">Reference proteome</keyword>
<dbReference type="PANTHER" id="PTHR21621:SF0">
    <property type="entry name" value="BETA-CITRYLGLUTAMATE SYNTHASE B-RELATED"/>
    <property type="match status" value="1"/>
</dbReference>
<gene>
    <name evidence="1" type="ORF">D7M11_26960</name>
</gene>
<dbReference type="RefSeq" id="WP_120750366.1">
    <property type="nucleotide sequence ID" value="NZ_RBAH01000024.1"/>
</dbReference>
<evidence type="ECO:0000313" key="1">
    <source>
        <dbReference type="EMBL" id="RKN74919.1"/>
    </source>
</evidence>
<dbReference type="Pfam" id="PF14398">
    <property type="entry name" value="ATPgrasp_YheCD"/>
    <property type="match status" value="1"/>
</dbReference>
<evidence type="ECO:0000313" key="2">
    <source>
        <dbReference type="Proteomes" id="UP000282311"/>
    </source>
</evidence>
<dbReference type="Gene3D" id="3.30.470.20">
    <property type="entry name" value="ATP-grasp fold, B domain"/>
    <property type="match status" value="1"/>
</dbReference>
<dbReference type="Proteomes" id="UP000282311">
    <property type="component" value="Unassembled WGS sequence"/>
</dbReference>
<organism evidence="1 2">
    <name type="scientific">Paenibacillus ginsengarvi</name>
    <dbReference type="NCBI Taxonomy" id="400777"/>
    <lineage>
        <taxon>Bacteria</taxon>
        <taxon>Bacillati</taxon>
        <taxon>Bacillota</taxon>
        <taxon>Bacilli</taxon>
        <taxon>Bacillales</taxon>
        <taxon>Paenibacillaceae</taxon>
        <taxon>Paenibacillus</taxon>
    </lineage>
</organism>
<dbReference type="OrthoDB" id="7869153at2"/>
<accession>A0A3B0BRS3</accession>
<dbReference type="EMBL" id="RBAH01000024">
    <property type="protein sequence ID" value="RKN74919.1"/>
    <property type="molecule type" value="Genomic_DNA"/>
</dbReference>
<reference evidence="1 2" key="1">
    <citation type="journal article" date="2007" name="Int. J. Syst. Evol. Microbiol.">
        <title>Paenibacillus ginsengarvi sp. nov., isolated from soil from ginseng cultivation.</title>
        <authorList>
            <person name="Yoon M.H."/>
            <person name="Ten L.N."/>
            <person name="Im W.T."/>
        </authorList>
    </citation>
    <scope>NUCLEOTIDE SEQUENCE [LARGE SCALE GENOMIC DNA]</scope>
    <source>
        <strain evidence="1 2">KCTC 13059</strain>
    </source>
</reference>
<dbReference type="SUPFAM" id="SSF56059">
    <property type="entry name" value="Glutathione synthetase ATP-binding domain-like"/>
    <property type="match status" value="1"/>
</dbReference>
<dbReference type="InterPro" id="IPR026838">
    <property type="entry name" value="YheC/D"/>
</dbReference>
<name>A0A3B0BRS3_9BACL</name>
<dbReference type="AlphaFoldDB" id="A0A3B0BRS3"/>
<protein>
    <submittedName>
        <fullName evidence="1">YheC/YheD family protein</fullName>
    </submittedName>
</protein>